<proteinExistence type="predicted"/>
<organism evidence="1 2">
    <name type="scientific">Burkholderia singularis</name>
    <dbReference type="NCBI Taxonomy" id="1503053"/>
    <lineage>
        <taxon>Bacteria</taxon>
        <taxon>Pseudomonadati</taxon>
        <taxon>Pseudomonadota</taxon>
        <taxon>Betaproteobacteria</taxon>
        <taxon>Burkholderiales</taxon>
        <taxon>Burkholderiaceae</taxon>
        <taxon>Burkholderia</taxon>
        <taxon>pseudomallei group</taxon>
    </lineage>
</organism>
<reference evidence="1 2" key="1">
    <citation type="submission" date="2017-04" db="EMBL/GenBank/DDBJ databases">
        <authorList>
            <person name="Afonso C.L."/>
            <person name="Miller P.J."/>
            <person name="Scott M.A."/>
            <person name="Spackman E."/>
            <person name="Goraichik I."/>
            <person name="Dimitrov K.M."/>
            <person name="Suarez D.L."/>
            <person name="Swayne D.E."/>
        </authorList>
    </citation>
    <scope>NUCLEOTIDE SEQUENCE [LARGE SCALE GENOMIC DNA]</scope>
    <source>
        <strain evidence="1">LMG 28154</strain>
    </source>
</reference>
<protein>
    <submittedName>
        <fullName evidence="1">Uncharacterized protein</fullName>
    </submittedName>
</protein>
<dbReference type="Proteomes" id="UP000198460">
    <property type="component" value="Unassembled WGS sequence"/>
</dbReference>
<accession>A0A238H5D6</accession>
<gene>
    <name evidence="1" type="ORF">BSIN_3376</name>
</gene>
<dbReference type="AlphaFoldDB" id="A0A238H5D6"/>
<evidence type="ECO:0000313" key="2">
    <source>
        <dbReference type="Proteomes" id="UP000198460"/>
    </source>
</evidence>
<sequence length="64" mass="6769">MQATGLDAISVTAHRWARTMAQAQAQAMAMAMAMAMVPACSMRARKPAVARVRPVLEAAIAATR</sequence>
<dbReference type="EMBL" id="FXAN01000052">
    <property type="protein sequence ID" value="SMG00307.1"/>
    <property type="molecule type" value="Genomic_DNA"/>
</dbReference>
<evidence type="ECO:0000313" key="1">
    <source>
        <dbReference type="EMBL" id="SMG00307.1"/>
    </source>
</evidence>
<name>A0A238H5D6_9BURK</name>